<sequence length="45" mass="5464">MKDKKHKLILEGNAFYEIDLTCLEQKEKRNKKGSEDRSKEKRQRN</sequence>
<feature type="region of interest" description="Disordered" evidence="1">
    <location>
        <begin position="26"/>
        <end position="45"/>
    </location>
</feature>
<organism evidence="2">
    <name type="scientific">Blautia glucerasea</name>
    <dbReference type="NCBI Taxonomy" id="536633"/>
    <lineage>
        <taxon>Bacteria</taxon>
        <taxon>Bacillati</taxon>
        <taxon>Bacillota</taxon>
        <taxon>Clostridia</taxon>
        <taxon>Lachnospirales</taxon>
        <taxon>Lachnospiraceae</taxon>
        <taxon>Blautia</taxon>
    </lineage>
</organism>
<evidence type="ECO:0000256" key="1">
    <source>
        <dbReference type="SAM" id="MobiDB-lite"/>
    </source>
</evidence>
<reference evidence="2" key="1">
    <citation type="submission" date="2019-11" db="EMBL/GenBank/DDBJ databases">
        <authorList>
            <person name="Feng L."/>
        </authorList>
    </citation>
    <scope>NUCLEOTIDE SEQUENCE</scope>
    <source>
        <strain evidence="2">BgluceraseaLFYP119</strain>
    </source>
</reference>
<dbReference type="EMBL" id="CACRST010000010">
    <property type="protein sequence ID" value="VYS89049.1"/>
    <property type="molecule type" value="Genomic_DNA"/>
</dbReference>
<name>A0A6N2S821_9FIRM</name>
<proteinExistence type="predicted"/>
<protein>
    <submittedName>
        <fullName evidence="2">Uncharacterized protein</fullName>
    </submittedName>
</protein>
<accession>A0A6N2S821</accession>
<evidence type="ECO:0000313" key="2">
    <source>
        <dbReference type="EMBL" id="VYS89049.1"/>
    </source>
</evidence>
<dbReference type="RefSeq" id="WP_156353351.1">
    <property type="nucleotide sequence ID" value="NZ_CACRST010000010.1"/>
</dbReference>
<dbReference type="AlphaFoldDB" id="A0A6N2S821"/>
<gene>
    <name evidence="2" type="ORF">BGLFYP119_00993</name>
</gene>
<feature type="compositionally biased region" description="Basic and acidic residues" evidence="1">
    <location>
        <begin position="26"/>
        <end position="39"/>
    </location>
</feature>